<feature type="compositionally biased region" description="Basic residues" evidence="1">
    <location>
        <begin position="187"/>
        <end position="200"/>
    </location>
</feature>
<dbReference type="AlphaFoldDB" id="A0A2N9F4P5"/>
<protein>
    <submittedName>
        <fullName evidence="2">Uncharacterized protein</fullName>
    </submittedName>
</protein>
<name>A0A2N9F4P5_FAGSY</name>
<feature type="compositionally biased region" description="Low complexity" evidence="1">
    <location>
        <begin position="126"/>
        <end position="145"/>
    </location>
</feature>
<dbReference type="EMBL" id="OIVN01000557">
    <property type="protein sequence ID" value="SPC82112.1"/>
    <property type="molecule type" value="Genomic_DNA"/>
</dbReference>
<feature type="compositionally biased region" description="Low complexity" evidence="1">
    <location>
        <begin position="24"/>
        <end position="35"/>
    </location>
</feature>
<feature type="region of interest" description="Disordered" evidence="1">
    <location>
        <begin position="73"/>
        <end position="100"/>
    </location>
</feature>
<feature type="region of interest" description="Disordered" evidence="1">
    <location>
        <begin position="173"/>
        <end position="219"/>
    </location>
</feature>
<gene>
    <name evidence="2" type="ORF">FSB_LOCUS9994</name>
</gene>
<feature type="compositionally biased region" description="Low complexity" evidence="1">
    <location>
        <begin position="177"/>
        <end position="186"/>
    </location>
</feature>
<feature type="region of interest" description="Disordered" evidence="1">
    <location>
        <begin position="125"/>
        <end position="152"/>
    </location>
</feature>
<feature type="compositionally biased region" description="Low complexity" evidence="1">
    <location>
        <begin position="75"/>
        <end position="86"/>
    </location>
</feature>
<reference evidence="2" key="1">
    <citation type="submission" date="2018-02" db="EMBL/GenBank/DDBJ databases">
        <authorList>
            <person name="Cohen D.B."/>
            <person name="Kent A.D."/>
        </authorList>
    </citation>
    <scope>NUCLEOTIDE SEQUENCE</scope>
</reference>
<accession>A0A2N9F4P5</accession>
<evidence type="ECO:0000313" key="2">
    <source>
        <dbReference type="EMBL" id="SPC82112.1"/>
    </source>
</evidence>
<evidence type="ECO:0000256" key="1">
    <source>
        <dbReference type="SAM" id="MobiDB-lite"/>
    </source>
</evidence>
<feature type="region of interest" description="Disordered" evidence="1">
    <location>
        <begin position="18"/>
        <end position="48"/>
    </location>
</feature>
<organism evidence="2">
    <name type="scientific">Fagus sylvatica</name>
    <name type="common">Beechnut</name>
    <dbReference type="NCBI Taxonomy" id="28930"/>
    <lineage>
        <taxon>Eukaryota</taxon>
        <taxon>Viridiplantae</taxon>
        <taxon>Streptophyta</taxon>
        <taxon>Embryophyta</taxon>
        <taxon>Tracheophyta</taxon>
        <taxon>Spermatophyta</taxon>
        <taxon>Magnoliopsida</taxon>
        <taxon>eudicotyledons</taxon>
        <taxon>Gunneridae</taxon>
        <taxon>Pentapetalae</taxon>
        <taxon>rosids</taxon>
        <taxon>fabids</taxon>
        <taxon>Fagales</taxon>
        <taxon>Fagaceae</taxon>
        <taxon>Fagus</taxon>
    </lineage>
</organism>
<proteinExistence type="predicted"/>
<sequence>MVETLWIQKSGINNANNVVRGKNKASVNNNNAKGGVTKKGGNKSKRRENTATIETLWIQKSGINNANNVVRGKSKASVNNNNAKGGAAKKGGNKSKRRENSATIETLWIQKSGINNANNVVRGKNKASVNNNNAKGSAAKKGGNQSKRRENTATIETLWIQKSGINNANNIVRGKNKANVNNNNAKRGAKKKGGNKSKRREKGETTHWHQFWALQVSSK</sequence>